<dbReference type="CDD" id="cd05403">
    <property type="entry name" value="NT_KNTase_like"/>
    <property type="match status" value="1"/>
</dbReference>
<sequence>MLHGSYAVGFANKYSDFDILVVTDYKNKKKIDAFITDDGKRIQIDFMDINDLKIALDNYENMLFKQILDLNIMAGRILTSQILESDRECKNLIESYKRFKNKDALIKRFIYTATNFFNDSKTDDWLLKNHSFQMAAVNIGTAILIKNDMFWLHIKWQHMFLQQILSCDDYKDYLSIRWPQNLSEDQFLAKAKKLIKEYL</sequence>
<evidence type="ECO:0000313" key="2">
    <source>
        <dbReference type="EMBL" id="CRZ33797.1"/>
    </source>
</evidence>
<dbReference type="Pfam" id="PF01909">
    <property type="entry name" value="NTP_transf_2"/>
    <property type="match status" value="1"/>
</dbReference>
<dbReference type="InterPro" id="IPR043519">
    <property type="entry name" value="NT_sf"/>
</dbReference>
<protein>
    <recommendedName>
        <fullName evidence="1">Polymerase nucleotidyl transferase domain-containing protein</fullName>
    </recommendedName>
</protein>
<accession>A0A0H5SED5</accession>
<reference evidence="2 3" key="1">
    <citation type="submission" date="2015-06" db="EMBL/GenBank/DDBJ databases">
        <authorList>
            <person name="Wibberg Daniel"/>
        </authorList>
    </citation>
    <scope>NUCLEOTIDE SEQUENCE [LARGE SCALE GENOMIC DNA]</scope>
    <source>
        <strain evidence="2 3">T3/55T</strain>
    </source>
</reference>
<dbReference type="GO" id="GO:0016779">
    <property type="term" value="F:nucleotidyltransferase activity"/>
    <property type="evidence" value="ECO:0007669"/>
    <property type="project" value="InterPro"/>
</dbReference>
<dbReference type="InterPro" id="IPR002934">
    <property type="entry name" value="Polymerase_NTP_transf_dom"/>
</dbReference>
<dbReference type="EMBL" id="CVTD020000008">
    <property type="protein sequence ID" value="CRZ33797.1"/>
    <property type="molecule type" value="Genomic_DNA"/>
</dbReference>
<dbReference type="Gene3D" id="3.30.460.10">
    <property type="entry name" value="Beta Polymerase, domain 2"/>
    <property type="match status" value="1"/>
</dbReference>
<name>A0A0H5SED5_HERHM</name>
<dbReference type="AlphaFoldDB" id="A0A0H5SED5"/>
<proteinExistence type="predicted"/>
<evidence type="ECO:0000313" key="3">
    <source>
        <dbReference type="Proteomes" id="UP000236497"/>
    </source>
</evidence>
<gene>
    <name evidence="2" type="ORF">HHT355_0592</name>
</gene>
<dbReference type="Proteomes" id="UP000236497">
    <property type="component" value="Unassembled WGS sequence"/>
</dbReference>
<evidence type="ECO:0000259" key="1">
    <source>
        <dbReference type="Pfam" id="PF01909"/>
    </source>
</evidence>
<dbReference type="SUPFAM" id="SSF81301">
    <property type="entry name" value="Nucleotidyltransferase"/>
    <property type="match status" value="1"/>
</dbReference>
<organism evidence="2 3">
    <name type="scientific">Herbinix hemicellulosilytica</name>
    <dbReference type="NCBI Taxonomy" id="1564487"/>
    <lineage>
        <taxon>Bacteria</taxon>
        <taxon>Bacillati</taxon>
        <taxon>Bacillota</taxon>
        <taxon>Clostridia</taxon>
        <taxon>Lachnospirales</taxon>
        <taxon>Lachnospiraceae</taxon>
        <taxon>Herbinix</taxon>
    </lineage>
</organism>
<feature type="domain" description="Polymerase nucleotidyl transferase" evidence="1">
    <location>
        <begin position="2"/>
        <end position="47"/>
    </location>
</feature>
<keyword evidence="3" id="KW-1185">Reference proteome</keyword>